<dbReference type="Pfam" id="PF00309">
    <property type="entry name" value="Sigma54_AID"/>
    <property type="match status" value="1"/>
</dbReference>
<keyword evidence="2" id="KW-0240">DNA-directed RNA polymerase</keyword>
<evidence type="ECO:0000256" key="6">
    <source>
        <dbReference type="ARBA" id="ARBA00023082"/>
    </source>
</evidence>
<dbReference type="PROSITE" id="PS00718">
    <property type="entry name" value="SIGMA54_2"/>
    <property type="match status" value="1"/>
</dbReference>
<evidence type="ECO:0000256" key="5">
    <source>
        <dbReference type="ARBA" id="ARBA00023015"/>
    </source>
</evidence>
<dbReference type="Pfam" id="PF04552">
    <property type="entry name" value="Sigma54_DBD"/>
    <property type="match status" value="1"/>
</dbReference>
<dbReference type="NCBIfam" id="TIGR02395">
    <property type="entry name" value="rpoN_sigma"/>
    <property type="match status" value="1"/>
</dbReference>
<evidence type="ECO:0000256" key="1">
    <source>
        <dbReference type="ARBA" id="ARBA00008798"/>
    </source>
</evidence>
<evidence type="ECO:0000256" key="9">
    <source>
        <dbReference type="SAM" id="Coils"/>
    </source>
</evidence>
<evidence type="ECO:0000259" key="11">
    <source>
        <dbReference type="Pfam" id="PF04552"/>
    </source>
</evidence>
<feature type="coiled-coil region" evidence="9">
    <location>
        <begin position="279"/>
        <end position="320"/>
    </location>
</feature>
<dbReference type="Pfam" id="PF04963">
    <property type="entry name" value="Sigma54_CBD"/>
    <property type="match status" value="1"/>
</dbReference>
<evidence type="ECO:0000256" key="8">
    <source>
        <dbReference type="ARBA" id="ARBA00023163"/>
    </source>
</evidence>
<dbReference type="AlphaFoldDB" id="A0A7C4TID7"/>
<sequence>MAEKSTNLTQGLKLTPSLIHTLAYYLKLLEMPSIELEVLIRDELDRNPLLEEVEEESEATEVETENKEEFELLDLYASDDIFSLPQDSDEEKPDPFENTPAHNDRLYDHLMRQAKRKLSERELEIAELIISNLDEDGYLTLAPEELAGEDYSIEEIEKIRRIIQSFEPVGCAWRDVREPLIAQLIHLGYAPDSVECRLVRDCLKYLRTGNLKQCQEILNVDEKRIIQAKQVIMKLDPKPGLQYSTIDPPYVYPDFIVYWQDNDLDVRLNEENIPRIRIKKEYLEKIKQDSEDAEFVREKLKSAQNLIRAIEKRRKTLTKIIKALLDYQKDYFLKGEGYLKSITIADFAKQLGMNPSTVSRAISGKYIESPRGIHKLKFFFSAPVANTEKAFIFDKIKEAIENEDKTSPLSDVQIAKKLARMGIIISRRTVAKYREMLNIPPHNLRRIQG</sequence>
<dbReference type="Gene3D" id="1.10.10.1330">
    <property type="entry name" value="RNA polymerase sigma-54 factor, core-binding domain"/>
    <property type="match status" value="1"/>
</dbReference>
<dbReference type="GO" id="GO:0006352">
    <property type="term" value="P:DNA-templated transcription initiation"/>
    <property type="evidence" value="ECO:0007669"/>
    <property type="project" value="InterPro"/>
</dbReference>
<feature type="domain" description="RNA polymerase sigma factor 54 core-binding" evidence="12">
    <location>
        <begin position="96"/>
        <end position="282"/>
    </location>
</feature>
<dbReference type="PANTHER" id="PTHR32248:SF4">
    <property type="entry name" value="RNA POLYMERASE SIGMA-54 FACTOR"/>
    <property type="match status" value="1"/>
</dbReference>
<protein>
    <submittedName>
        <fullName evidence="13">RNA polymerase sigma-54 factor</fullName>
    </submittedName>
</protein>
<dbReference type="InterPro" id="IPR000394">
    <property type="entry name" value="RNA_pol_sigma_54"/>
</dbReference>
<evidence type="ECO:0000259" key="12">
    <source>
        <dbReference type="Pfam" id="PF04963"/>
    </source>
</evidence>
<dbReference type="PRINTS" id="PR00045">
    <property type="entry name" value="SIGMA54FCT"/>
</dbReference>
<dbReference type="GO" id="GO:0016779">
    <property type="term" value="F:nucleotidyltransferase activity"/>
    <property type="evidence" value="ECO:0007669"/>
    <property type="project" value="UniProtKB-KW"/>
</dbReference>
<gene>
    <name evidence="13" type="primary">rpoN</name>
    <name evidence="13" type="ORF">ENV60_08100</name>
</gene>
<keyword evidence="4" id="KW-0548">Nucleotidyltransferase</keyword>
<dbReference type="PANTHER" id="PTHR32248">
    <property type="entry name" value="RNA POLYMERASE SIGMA-54 FACTOR"/>
    <property type="match status" value="1"/>
</dbReference>
<dbReference type="GO" id="GO:0016987">
    <property type="term" value="F:sigma factor activity"/>
    <property type="evidence" value="ECO:0007669"/>
    <property type="project" value="UniProtKB-KW"/>
</dbReference>
<dbReference type="InterPro" id="IPR007046">
    <property type="entry name" value="RNA_pol_sigma_54_core-bd"/>
</dbReference>
<dbReference type="PROSITE" id="PS50044">
    <property type="entry name" value="SIGMA54_3"/>
    <property type="match status" value="1"/>
</dbReference>
<dbReference type="PIRSF" id="PIRSF000774">
    <property type="entry name" value="RpoN"/>
    <property type="match status" value="1"/>
</dbReference>
<evidence type="ECO:0000256" key="7">
    <source>
        <dbReference type="ARBA" id="ARBA00023125"/>
    </source>
</evidence>
<keyword evidence="7" id="KW-0238">DNA-binding</keyword>
<dbReference type="InterPro" id="IPR038709">
    <property type="entry name" value="RpoN_core-bd_sf"/>
</dbReference>
<dbReference type="GO" id="GO:0000428">
    <property type="term" value="C:DNA-directed RNA polymerase complex"/>
    <property type="evidence" value="ECO:0007669"/>
    <property type="project" value="UniProtKB-KW"/>
</dbReference>
<evidence type="ECO:0000256" key="2">
    <source>
        <dbReference type="ARBA" id="ARBA00022478"/>
    </source>
</evidence>
<comment type="caution">
    <text evidence="13">The sequence shown here is derived from an EMBL/GenBank/DDBJ whole genome shotgun (WGS) entry which is preliminary data.</text>
</comment>
<evidence type="ECO:0000256" key="10">
    <source>
        <dbReference type="SAM" id="MobiDB-lite"/>
    </source>
</evidence>
<name>A0A7C4TID7_UNCW3</name>
<accession>A0A7C4TID7</accession>
<evidence type="ECO:0000256" key="3">
    <source>
        <dbReference type="ARBA" id="ARBA00022679"/>
    </source>
</evidence>
<keyword evidence="9" id="KW-0175">Coiled coil</keyword>
<proteinExistence type="inferred from homology"/>
<keyword evidence="5" id="KW-0805">Transcription regulation</keyword>
<dbReference type="GO" id="GO:0001216">
    <property type="term" value="F:DNA-binding transcription activator activity"/>
    <property type="evidence" value="ECO:0007669"/>
    <property type="project" value="InterPro"/>
</dbReference>
<keyword evidence="6" id="KW-0731">Sigma factor</keyword>
<evidence type="ECO:0000256" key="4">
    <source>
        <dbReference type="ARBA" id="ARBA00022695"/>
    </source>
</evidence>
<dbReference type="InterPro" id="IPR007634">
    <property type="entry name" value="RNA_pol_sigma_54_DNA-bd"/>
</dbReference>
<comment type="similarity">
    <text evidence="1">Belongs to the sigma-54 factor family.</text>
</comment>
<keyword evidence="3" id="KW-0808">Transferase</keyword>
<organism evidence="13">
    <name type="scientific">candidate division WOR-3 bacterium</name>
    <dbReference type="NCBI Taxonomy" id="2052148"/>
    <lineage>
        <taxon>Bacteria</taxon>
        <taxon>Bacteria division WOR-3</taxon>
    </lineage>
</organism>
<keyword evidence="8" id="KW-0804">Transcription</keyword>
<dbReference type="EMBL" id="DTGZ01000154">
    <property type="protein sequence ID" value="HGV98241.1"/>
    <property type="molecule type" value="Genomic_DNA"/>
</dbReference>
<reference evidence="13" key="1">
    <citation type="journal article" date="2020" name="mSystems">
        <title>Genome- and Community-Level Interaction Insights into Carbon Utilization and Element Cycling Functions of Hydrothermarchaeota in Hydrothermal Sediment.</title>
        <authorList>
            <person name="Zhou Z."/>
            <person name="Liu Y."/>
            <person name="Xu W."/>
            <person name="Pan J."/>
            <person name="Luo Z.H."/>
            <person name="Li M."/>
        </authorList>
    </citation>
    <scope>NUCLEOTIDE SEQUENCE [LARGE SCALE GENOMIC DNA]</scope>
    <source>
        <strain evidence="13">SpSt-774</strain>
    </source>
</reference>
<dbReference type="Gene3D" id="1.10.10.60">
    <property type="entry name" value="Homeodomain-like"/>
    <property type="match status" value="1"/>
</dbReference>
<dbReference type="GO" id="GO:0003677">
    <property type="term" value="F:DNA binding"/>
    <property type="evidence" value="ECO:0007669"/>
    <property type="project" value="UniProtKB-KW"/>
</dbReference>
<feature type="domain" description="RNA polymerase sigma factor 54 DNA-binding" evidence="11">
    <location>
        <begin position="294"/>
        <end position="446"/>
    </location>
</feature>
<evidence type="ECO:0000313" key="13">
    <source>
        <dbReference type="EMBL" id="HGV98241.1"/>
    </source>
</evidence>
<feature type="region of interest" description="Disordered" evidence="10">
    <location>
        <begin position="83"/>
        <end position="102"/>
    </location>
</feature>